<dbReference type="AlphaFoldDB" id="A0AAD7G589"/>
<dbReference type="Proteomes" id="UP001221757">
    <property type="component" value="Unassembled WGS sequence"/>
</dbReference>
<evidence type="ECO:0000313" key="1">
    <source>
        <dbReference type="EMBL" id="KAJ7658024.1"/>
    </source>
</evidence>
<sequence length="67" mass="7725">MNRDPSARPTMEQVVDRFEEIVRGLSTWKLRSEVAKDRACFGFARSISHWILTVRLIAGRYTAIPMS</sequence>
<proteinExistence type="predicted"/>
<name>A0AAD7G589_MYCRO</name>
<keyword evidence="2" id="KW-1185">Reference proteome</keyword>
<evidence type="ECO:0000313" key="2">
    <source>
        <dbReference type="Proteomes" id="UP001221757"/>
    </source>
</evidence>
<comment type="caution">
    <text evidence="1">The sequence shown here is derived from an EMBL/GenBank/DDBJ whole genome shotgun (WGS) entry which is preliminary data.</text>
</comment>
<dbReference type="EMBL" id="JARKIE010000284">
    <property type="protein sequence ID" value="KAJ7658024.1"/>
    <property type="molecule type" value="Genomic_DNA"/>
</dbReference>
<reference evidence="1" key="1">
    <citation type="submission" date="2023-03" db="EMBL/GenBank/DDBJ databases">
        <title>Massive genome expansion in bonnet fungi (Mycena s.s.) driven by repeated elements and novel gene families across ecological guilds.</title>
        <authorList>
            <consortium name="Lawrence Berkeley National Laboratory"/>
            <person name="Harder C.B."/>
            <person name="Miyauchi S."/>
            <person name="Viragh M."/>
            <person name="Kuo A."/>
            <person name="Thoen E."/>
            <person name="Andreopoulos B."/>
            <person name="Lu D."/>
            <person name="Skrede I."/>
            <person name="Drula E."/>
            <person name="Henrissat B."/>
            <person name="Morin E."/>
            <person name="Kohler A."/>
            <person name="Barry K."/>
            <person name="LaButti K."/>
            <person name="Morin E."/>
            <person name="Salamov A."/>
            <person name="Lipzen A."/>
            <person name="Mereny Z."/>
            <person name="Hegedus B."/>
            <person name="Baldrian P."/>
            <person name="Stursova M."/>
            <person name="Weitz H."/>
            <person name="Taylor A."/>
            <person name="Grigoriev I.V."/>
            <person name="Nagy L.G."/>
            <person name="Martin F."/>
            <person name="Kauserud H."/>
        </authorList>
    </citation>
    <scope>NUCLEOTIDE SEQUENCE</scope>
    <source>
        <strain evidence="1">CBHHK067</strain>
    </source>
</reference>
<protein>
    <submittedName>
        <fullName evidence="1">Uncharacterized protein</fullName>
    </submittedName>
</protein>
<accession>A0AAD7G589</accession>
<gene>
    <name evidence="1" type="ORF">B0H17DRAFT_352161</name>
</gene>
<organism evidence="1 2">
    <name type="scientific">Mycena rosella</name>
    <name type="common">Pink bonnet</name>
    <name type="synonym">Agaricus rosellus</name>
    <dbReference type="NCBI Taxonomy" id="1033263"/>
    <lineage>
        <taxon>Eukaryota</taxon>
        <taxon>Fungi</taxon>
        <taxon>Dikarya</taxon>
        <taxon>Basidiomycota</taxon>
        <taxon>Agaricomycotina</taxon>
        <taxon>Agaricomycetes</taxon>
        <taxon>Agaricomycetidae</taxon>
        <taxon>Agaricales</taxon>
        <taxon>Marasmiineae</taxon>
        <taxon>Mycenaceae</taxon>
        <taxon>Mycena</taxon>
    </lineage>
</organism>